<dbReference type="EMBL" id="AOUO01000756">
    <property type="protein sequence ID" value="EOD58539.1"/>
    <property type="molecule type" value="Genomic_DNA"/>
</dbReference>
<evidence type="ECO:0000313" key="2">
    <source>
        <dbReference type="EMBL" id="EOD58539.1"/>
    </source>
</evidence>
<dbReference type="eggNOG" id="ENOG5034B97">
    <property type="taxonomic scope" value="Bacteria"/>
</dbReference>
<proteinExistence type="predicted"/>
<dbReference type="Proteomes" id="UP000014139">
    <property type="component" value="Unassembled WGS sequence"/>
</dbReference>
<keyword evidence="3" id="KW-1185">Reference proteome</keyword>
<sequence length="317" mass="34666">MAELPPPERETPPRRAPAPAGVRTWGGAFTAEQYALLEVTPPGGHRLIGHGADITVSFRPGPHADADRIEFVQLARTVQNDEPYNKYTANDKETRTAESRMVPGDGAHIDQLPRVPSPWFAPATPGYRRRNAAGKWQATDASMHDTPTLSSGDIGTSAAEAHTGEWSQQFETAVVATAGAQKGTYYGSVRWGWRWPEPLARRDPELLKFEIVSAGVPSPTFLAAAKLWNDSLTSEGARPEPVPIAENRKVKAKSAQLWDDPVKRRTIAALPKGTPVQRIDVRPRSSVPSRSWFWAKVTVTGGPDAGRTGWLWLTDLS</sequence>
<evidence type="ECO:0000256" key="1">
    <source>
        <dbReference type="SAM" id="MobiDB-lite"/>
    </source>
</evidence>
<name>R1HJE4_9PSEU</name>
<accession>R1HJE4</accession>
<evidence type="ECO:0000313" key="3">
    <source>
        <dbReference type="Proteomes" id="UP000014139"/>
    </source>
</evidence>
<dbReference type="AlphaFoldDB" id="R1HJE4"/>
<dbReference type="PATRIC" id="fig|1292037.4.peg.8094"/>
<feature type="region of interest" description="Disordered" evidence="1">
    <location>
        <begin position="1"/>
        <end position="22"/>
    </location>
</feature>
<feature type="compositionally biased region" description="Basic and acidic residues" evidence="1">
    <location>
        <begin position="1"/>
        <end position="13"/>
    </location>
</feature>
<reference evidence="2 3" key="1">
    <citation type="submission" date="2013-02" db="EMBL/GenBank/DDBJ databases">
        <title>Draft genome sequence of Amycolatopsis vancoresmycina strain DSM 44592T.</title>
        <authorList>
            <person name="Kumar S."/>
            <person name="Kaur N."/>
            <person name="Kaur C."/>
            <person name="Raghava G.P.S."/>
            <person name="Mayilraj S."/>
        </authorList>
    </citation>
    <scope>NUCLEOTIDE SEQUENCE [LARGE SCALE GENOMIC DNA]</scope>
    <source>
        <strain evidence="2 3">DSM 44592</strain>
    </source>
</reference>
<protein>
    <submittedName>
        <fullName evidence="2">Uncharacterized protein</fullName>
    </submittedName>
</protein>
<gene>
    <name evidence="2" type="ORF">H480_43190</name>
</gene>
<organism evidence="2 3">
    <name type="scientific">Amycolatopsis vancoresmycina DSM 44592</name>
    <dbReference type="NCBI Taxonomy" id="1292037"/>
    <lineage>
        <taxon>Bacteria</taxon>
        <taxon>Bacillati</taxon>
        <taxon>Actinomycetota</taxon>
        <taxon>Actinomycetes</taxon>
        <taxon>Pseudonocardiales</taxon>
        <taxon>Pseudonocardiaceae</taxon>
        <taxon>Amycolatopsis</taxon>
    </lineage>
</organism>
<comment type="caution">
    <text evidence="2">The sequence shown here is derived from an EMBL/GenBank/DDBJ whole genome shotgun (WGS) entry which is preliminary data.</text>
</comment>